<dbReference type="EMBL" id="AHKH01000008">
    <property type="protein sequence ID" value="EHQ63526.1"/>
    <property type="molecule type" value="Genomic_DNA"/>
</dbReference>
<evidence type="ECO:0000313" key="3">
    <source>
        <dbReference type="Proteomes" id="UP000003900"/>
    </source>
</evidence>
<dbReference type="AlphaFoldDB" id="H3SC12"/>
<dbReference type="InterPro" id="IPR029052">
    <property type="entry name" value="Metallo-depent_PP-like"/>
</dbReference>
<proteinExistence type="predicted"/>
<feature type="domain" description="Calcineurin-like phosphoesterase" evidence="1">
    <location>
        <begin position="15"/>
        <end position="191"/>
    </location>
</feature>
<sequence>MVRWKEKEGIDTMERMLVISDIHGELEKFERLLEMARYDANLDQLLLLGDYIDRGPHSKEVLAKVRDLQQSGAIVLMGNHEKMMLDAYRNEEKAVERWFRNGAKQTLLSYGCAEEEAEGLPAAIRWTDELLDAISFVDKLPYYYETEDYIFVHAGVEPGVPLADCDPHKLVWIRGEFHEGYGGPKTVIFGHSRTKSLHGSDGVYFGTNSIIGIDGGCVYGGRLNCLELPSRHIYYIE</sequence>
<dbReference type="GO" id="GO:0016791">
    <property type="term" value="F:phosphatase activity"/>
    <property type="evidence" value="ECO:0007669"/>
    <property type="project" value="TreeGrafter"/>
</dbReference>
<dbReference type="InterPro" id="IPR004843">
    <property type="entry name" value="Calcineurin-like_PHP"/>
</dbReference>
<dbReference type="CDD" id="cd00144">
    <property type="entry name" value="MPP_PPP_family"/>
    <property type="match status" value="1"/>
</dbReference>
<dbReference type="Pfam" id="PF00149">
    <property type="entry name" value="Metallophos"/>
    <property type="match status" value="1"/>
</dbReference>
<gene>
    <name evidence="2" type="ORF">PDENDC454_05241</name>
</gene>
<evidence type="ECO:0000313" key="2">
    <source>
        <dbReference type="EMBL" id="EHQ63526.1"/>
    </source>
</evidence>
<evidence type="ECO:0000259" key="1">
    <source>
        <dbReference type="Pfam" id="PF00149"/>
    </source>
</evidence>
<dbReference type="GO" id="GO:0110154">
    <property type="term" value="P:RNA decapping"/>
    <property type="evidence" value="ECO:0007669"/>
    <property type="project" value="TreeGrafter"/>
</dbReference>
<keyword evidence="3" id="KW-1185">Reference proteome</keyword>
<dbReference type="InterPro" id="IPR050126">
    <property type="entry name" value="Ap4A_hydrolase"/>
</dbReference>
<reference evidence="2 3" key="1">
    <citation type="journal article" date="2012" name="J. Bacteriol.">
        <title>Genome Sequence of the Pattern-Forming Social Bacterium Paenibacillus dendritiformis C454 Chiral Morphotype.</title>
        <authorList>
            <person name="Sirota-Madi A."/>
            <person name="Olender T."/>
            <person name="Helman Y."/>
            <person name="Brainis I."/>
            <person name="Finkelshtein A."/>
            <person name="Roth D."/>
            <person name="Hagai E."/>
            <person name="Leshkowitz D."/>
            <person name="Brodsky L."/>
            <person name="Galatenko V."/>
            <person name="Nikolaev V."/>
            <person name="Gutnick D.L."/>
            <person name="Lancet D."/>
            <person name="Ben-Jacob E."/>
        </authorList>
    </citation>
    <scope>NUCLEOTIDE SEQUENCE [LARGE SCALE GENOMIC DNA]</scope>
    <source>
        <strain evidence="2 3">C454</strain>
    </source>
</reference>
<organism evidence="2 3">
    <name type="scientific">Paenibacillus dendritiformis C454</name>
    <dbReference type="NCBI Taxonomy" id="1131935"/>
    <lineage>
        <taxon>Bacteria</taxon>
        <taxon>Bacillati</taxon>
        <taxon>Bacillota</taxon>
        <taxon>Bacilli</taxon>
        <taxon>Bacillales</taxon>
        <taxon>Paenibacillaceae</taxon>
        <taxon>Paenibacillus</taxon>
    </lineage>
</organism>
<dbReference type="PANTHER" id="PTHR42850:SF4">
    <property type="entry name" value="ZINC-DEPENDENT ENDOPOLYPHOSPHATASE"/>
    <property type="match status" value="1"/>
</dbReference>
<dbReference type="SUPFAM" id="SSF56300">
    <property type="entry name" value="Metallo-dependent phosphatases"/>
    <property type="match status" value="1"/>
</dbReference>
<dbReference type="Proteomes" id="UP000003900">
    <property type="component" value="Unassembled WGS sequence"/>
</dbReference>
<dbReference type="GO" id="GO:0008803">
    <property type="term" value="F:bis(5'-nucleosyl)-tetraphosphatase (symmetrical) activity"/>
    <property type="evidence" value="ECO:0007669"/>
    <property type="project" value="TreeGrafter"/>
</dbReference>
<dbReference type="STRING" id="1131935.PDENDC454_05241"/>
<dbReference type="PATRIC" id="fig|1131935.3.peg.1041"/>
<comment type="caution">
    <text evidence="2">The sequence shown here is derived from an EMBL/GenBank/DDBJ whole genome shotgun (WGS) entry which is preliminary data.</text>
</comment>
<accession>H3SC12</accession>
<dbReference type="GO" id="GO:0005737">
    <property type="term" value="C:cytoplasm"/>
    <property type="evidence" value="ECO:0007669"/>
    <property type="project" value="TreeGrafter"/>
</dbReference>
<name>H3SC12_9BACL</name>
<dbReference type="PANTHER" id="PTHR42850">
    <property type="entry name" value="METALLOPHOSPHOESTERASE"/>
    <property type="match status" value="1"/>
</dbReference>
<protein>
    <submittedName>
        <fullName evidence="2">Serine/threonine protein phosphatase</fullName>
    </submittedName>
</protein>
<dbReference type="Gene3D" id="3.60.21.10">
    <property type="match status" value="1"/>
</dbReference>